<name>A0A8J6Q8A5_9FLAO</name>
<proteinExistence type="predicted"/>
<gene>
    <name evidence="1" type="ORF">ICJ83_10285</name>
</gene>
<reference evidence="1 2" key="1">
    <citation type="submission" date="2020-09" db="EMBL/GenBank/DDBJ databases">
        <title>TT11 complete genome.</title>
        <authorList>
            <person name="Wu Z."/>
        </authorList>
    </citation>
    <scope>NUCLEOTIDE SEQUENCE [LARGE SCALE GENOMIC DNA]</scope>
    <source>
        <strain evidence="1 2">TT11</strain>
    </source>
</reference>
<sequence>MRTTHTSDIFEVLKRGQFICSNSPDAHIQKLFKVLDDEDTFEDLYEYFYQINYVLEQGNEFFCFSRTEKNAELDRKLERAFEWIDILDFFKTFDSAFDVGFRFSPADVVNQLKNNADLKSKLEGFKKVGTDKKNYTDRVKKIIEKLEKDNFITLENEISETYKVLTSFNYLKDLILTINIPEEIENEIPE</sequence>
<dbReference type="Proteomes" id="UP000600588">
    <property type="component" value="Unassembled WGS sequence"/>
</dbReference>
<dbReference type="InterPro" id="IPR053841">
    <property type="entry name" value="MksE"/>
</dbReference>
<dbReference type="EMBL" id="JACVXB010000004">
    <property type="protein sequence ID" value="MBD0832520.1"/>
    <property type="molecule type" value="Genomic_DNA"/>
</dbReference>
<evidence type="ECO:0000313" key="1">
    <source>
        <dbReference type="EMBL" id="MBD0832520.1"/>
    </source>
</evidence>
<organism evidence="1 2">
    <name type="scientific">Aestuariibaculum sediminum</name>
    <dbReference type="NCBI Taxonomy" id="2770637"/>
    <lineage>
        <taxon>Bacteria</taxon>
        <taxon>Pseudomonadati</taxon>
        <taxon>Bacteroidota</taxon>
        <taxon>Flavobacteriia</taxon>
        <taxon>Flavobacteriales</taxon>
        <taxon>Flavobacteriaceae</taxon>
    </lineage>
</organism>
<comment type="caution">
    <text evidence="1">The sequence shown here is derived from an EMBL/GenBank/DDBJ whole genome shotgun (WGS) entry which is preliminary data.</text>
</comment>
<dbReference type="RefSeq" id="WP_188230312.1">
    <property type="nucleotide sequence ID" value="NZ_JACVXB010000004.1"/>
</dbReference>
<evidence type="ECO:0000313" key="2">
    <source>
        <dbReference type="Proteomes" id="UP000600588"/>
    </source>
</evidence>
<keyword evidence="2" id="KW-1185">Reference proteome</keyword>
<protein>
    <submittedName>
        <fullName evidence="1">Uncharacterized protein</fullName>
    </submittedName>
</protein>
<dbReference type="AlphaFoldDB" id="A0A8J6Q8A5"/>
<dbReference type="Pfam" id="PF21980">
    <property type="entry name" value="MksE"/>
    <property type="match status" value="1"/>
</dbReference>
<accession>A0A8J6Q8A5</accession>